<protein>
    <recommendedName>
        <fullName evidence="3">Substrate import-associated zinc metallohydrolase lipoprotein</fullName>
    </recommendedName>
</protein>
<accession>A0ABN4KFC3</accession>
<dbReference type="RefSeq" id="WP_066431664.1">
    <property type="nucleotide sequence ID" value="NZ_CP014227.1"/>
</dbReference>
<evidence type="ECO:0008006" key="3">
    <source>
        <dbReference type="Google" id="ProtNLM"/>
    </source>
</evidence>
<reference evidence="1 2" key="1">
    <citation type="submission" date="2016-02" db="EMBL/GenBank/DDBJ databases">
        <authorList>
            <person name="Holder M.E."/>
            <person name="Ajami N.J."/>
            <person name="Petrosino J.F."/>
        </authorList>
    </citation>
    <scope>NUCLEOTIDE SEQUENCE [LARGE SCALE GENOMIC DNA]</scope>
    <source>
        <strain evidence="1 2">CCUG 32990</strain>
    </source>
</reference>
<dbReference type="SUPFAM" id="SSF55486">
    <property type="entry name" value="Metalloproteases ('zincins'), catalytic domain"/>
    <property type="match status" value="1"/>
</dbReference>
<dbReference type="PROSITE" id="PS51257">
    <property type="entry name" value="PROKAR_LIPOPROTEIN"/>
    <property type="match status" value="1"/>
</dbReference>
<dbReference type="Proteomes" id="UP000065822">
    <property type="component" value="Chromosome"/>
</dbReference>
<keyword evidence="2" id="KW-1185">Reference proteome</keyword>
<evidence type="ECO:0000313" key="1">
    <source>
        <dbReference type="EMBL" id="AMD86156.1"/>
    </source>
</evidence>
<gene>
    <name evidence="1" type="ORF">AXF12_01150</name>
</gene>
<proteinExistence type="predicted"/>
<name>A0ABN4KFC3_9FLAO</name>
<dbReference type="InterPro" id="IPR030890">
    <property type="entry name" value="LP_HExxH_w_TonB"/>
</dbReference>
<dbReference type="NCBIfam" id="TIGR04549">
    <property type="entry name" value="LP_HExxH_w_tonB"/>
    <property type="match status" value="1"/>
</dbReference>
<organism evidence="1 2">
    <name type="scientific">Capnocytophaga haemolytica</name>
    <dbReference type="NCBI Taxonomy" id="45243"/>
    <lineage>
        <taxon>Bacteria</taxon>
        <taxon>Pseudomonadati</taxon>
        <taxon>Bacteroidota</taxon>
        <taxon>Flavobacteriia</taxon>
        <taxon>Flavobacteriales</taxon>
        <taxon>Flavobacteriaceae</taxon>
        <taxon>Capnocytophaga</taxon>
    </lineage>
</organism>
<dbReference type="Pfam" id="PF15890">
    <property type="entry name" value="Peptidase_Mx1"/>
    <property type="match status" value="1"/>
</dbReference>
<evidence type="ECO:0000313" key="2">
    <source>
        <dbReference type="Proteomes" id="UP000065822"/>
    </source>
</evidence>
<sequence>MKRYILIAIAMLSLTACKRDNGDELSDKSIFDGGHQYSQTTLDRFIYNNFQRPYNIAVTYKWIDADFEQNKFLYPPTREKVQPMLEIVKKVWIDPYVEVAGADFIKTVAPRQISLIGGYNRNTDGTITLGFADSGMKITLFNVDQLDITQQQATRQYFHTIQHEYCHIINQHKPYSDEYRKITPSDYTAQWFNVKDVDALNKGFITPYAMANDIEDFAEMTSAILSMSKAQFDAKINAVTNANGKAALRSKEKMVAEYFKSEWNIDIYQLQDLVERRMLEVLNP</sequence>
<dbReference type="Gene3D" id="3.40.390.70">
    <property type="match status" value="1"/>
</dbReference>
<dbReference type="EMBL" id="CP014227">
    <property type="protein sequence ID" value="AMD86156.1"/>
    <property type="molecule type" value="Genomic_DNA"/>
</dbReference>